<proteinExistence type="predicted"/>
<gene>
    <name evidence="1" type="ORF">EDB92DRAFT_340442</name>
</gene>
<dbReference type="Proteomes" id="UP001201163">
    <property type="component" value="Unassembled WGS sequence"/>
</dbReference>
<name>A0AAD4QEN9_9AGAM</name>
<protein>
    <recommendedName>
        <fullName evidence="3">ABM domain-containing protein</fullName>
    </recommendedName>
</protein>
<dbReference type="SUPFAM" id="SSF54909">
    <property type="entry name" value="Dimeric alpha+beta barrel"/>
    <property type="match status" value="1"/>
</dbReference>
<dbReference type="AlphaFoldDB" id="A0AAD4QEN9"/>
<accession>A0AAD4QEN9</accession>
<evidence type="ECO:0000313" key="1">
    <source>
        <dbReference type="EMBL" id="KAH8993931.1"/>
    </source>
</evidence>
<sequence>MESEPLAVEVVQFVATEQCIADPSLFRAVRDFVAHDRKEKGLTAQYWGASVERPKEFYWILLWQTRAHAAAFEEDPSYPAFAQRRQALATAPVLVVLVHLSGNPLRCLEAPVTEVDVYRAQAAVAETTQDKIHRLTYRIESLQVPGFIALSWGVALEDVSRGAFIAGWRAVEDHLRLGMLEDHNVFRQETEEIFDTLEELFATHVCFKPHEATEDLSLGEASG</sequence>
<reference evidence="1" key="1">
    <citation type="submission" date="2022-01" db="EMBL/GenBank/DDBJ databases">
        <title>Comparative genomics reveals a dynamic genome evolution in the ectomycorrhizal milk-cap (Lactarius) mushrooms.</title>
        <authorList>
            <consortium name="DOE Joint Genome Institute"/>
            <person name="Lebreton A."/>
            <person name="Tang N."/>
            <person name="Kuo A."/>
            <person name="LaButti K."/>
            <person name="Drula E."/>
            <person name="Barry K."/>
            <person name="Clum A."/>
            <person name="Lipzen A."/>
            <person name="Mousain D."/>
            <person name="Ng V."/>
            <person name="Wang R."/>
            <person name="Wang X."/>
            <person name="Dai Y."/>
            <person name="Henrissat B."/>
            <person name="Grigoriev I.V."/>
            <person name="Guerin-Laguette A."/>
            <person name="Yu F."/>
            <person name="Martin F.M."/>
        </authorList>
    </citation>
    <scope>NUCLEOTIDE SEQUENCE</scope>
    <source>
        <strain evidence="1">QP</strain>
    </source>
</reference>
<evidence type="ECO:0000313" key="2">
    <source>
        <dbReference type="Proteomes" id="UP001201163"/>
    </source>
</evidence>
<evidence type="ECO:0008006" key="3">
    <source>
        <dbReference type="Google" id="ProtNLM"/>
    </source>
</evidence>
<comment type="caution">
    <text evidence="1">The sequence shown here is derived from an EMBL/GenBank/DDBJ whole genome shotgun (WGS) entry which is preliminary data.</text>
</comment>
<keyword evidence="2" id="KW-1185">Reference proteome</keyword>
<dbReference type="InterPro" id="IPR011008">
    <property type="entry name" value="Dimeric_a/b-barrel"/>
</dbReference>
<dbReference type="EMBL" id="JAKELL010000016">
    <property type="protein sequence ID" value="KAH8993931.1"/>
    <property type="molecule type" value="Genomic_DNA"/>
</dbReference>
<organism evidence="1 2">
    <name type="scientific">Lactarius akahatsu</name>
    <dbReference type="NCBI Taxonomy" id="416441"/>
    <lineage>
        <taxon>Eukaryota</taxon>
        <taxon>Fungi</taxon>
        <taxon>Dikarya</taxon>
        <taxon>Basidiomycota</taxon>
        <taxon>Agaricomycotina</taxon>
        <taxon>Agaricomycetes</taxon>
        <taxon>Russulales</taxon>
        <taxon>Russulaceae</taxon>
        <taxon>Lactarius</taxon>
    </lineage>
</organism>
<dbReference type="Gene3D" id="3.30.70.100">
    <property type="match status" value="1"/>
</dbReference>